<name>A0ABU7BXT6_9TELE</name>
<accession>A0ABU7BXT6</accession>
<feature type="region of interest" description="Disordered" evidence="1">
    <location>
        <begin position="44"/>
        <end position="63"/>
    </location>
</feature>
<evidence type="ECO:0000313" key="3">
    <source>
        <dbReference type="Proteomes" id="UP001345963"/>
    </source>
</evidence>
<dbReference type="Proteomes" id="UP001345963">
    <property type="component" value="Unassembled WGS sequence"/>
</dbReference>
<protein>
    <submittedName>
        <fullName evidence="2">Uncharacterized protein</fullName>
    </submittedName>
</protein>
<keyword evidence="3" id="KW-1185">Reference proteome</keyword>
<organism evidence="2 3">
    <name type="scientific">Ataeniobius toweri</name>
    <dbReference type="NCBI Taxonomy" id="208326"/>
    <lineage>
        <taxon>Eukaryota</taxon>
        <taxon>Metazoa</taxon>
        <taxon>Chordata</taxon>
        <taxon>Craniata</taxon>
        <taxon>Vertebrata</taxon>
        <taxon>Euteleostomi</taxon>
        <taxon>Actinopterygii</taxon>
        <taxon>Neopterygii</taxon>
        <taxon>Teleostei</taxon>
        <taxon>Neoteleostei</taxon>
        <taxon>Acanthomorphata</taxon>
        <taxon>Ovalentaria</taxon>
        <taxon>Atherinomorphae</taxon>
        <taxon>Cyprinodontiformes</taxon>
        <taxon>Goodeidae</taxon>
        <taxon>Ataeniobius</taxon>
    </lineage>
</organism>
<reference evidence="2 3" key="1">
    <citation type="submission" date="2021-07" db="EMBL/GenBank/DDBJ databases">
        <authorList>
            <person name="Palmer J.M."/>
        </authorList>
    </citation>
    <scope>NUCLEOTIDE SEQUENCE [LARGE SCALE GENOMIC DNA]</scope>
    <source>
        <strain evidence="2 3">AT_MEX2019</strain>
        <tissue evidence="2">Muscle</tissue>
    </source>
</reference>
<evidence type="ECO:0000313" key="2">
    <source>
        <dbReference type="EMBL" id="MED6255393.1"/>
    </source>
</evidence>
<evidence type="ECO:0000256" key="1">
    <source>
        <dbReference type="SAM" id="MobiDB-lite"/>
    </source>
</evidence>
<dbReference type="EMBL" id="JAHUTI010070939">
    <property type="protein sequence ID" value="MED6255393.1"/>
    <property type="molecule type" value="Genomic_DNA"/>
</dbReference>
<comment type="caution">
    <text evidence="2">The sequence shown here is derived from an EMBL/GenBank/DDBJ whole genome shotgun (WGS) entry which is preliminary data.</text>
</comment>
<sequence length="97" mass="11177">MNFPHLVITPQAGHYSSQHASGLFRTFLGPNHRRTQKRCHLTASCRNPEPVDPRNSHGTGKGRFFKDEAKVEAAKKEAKQSFNCCKIWRNDEQKTRR</sequence>
<proteinExistence type="predicted"/>
<gene>
    <name evidence="2" type="ORF">ATANTOWER_009049</name>
</gene>